<dbReference type="EMBL" id="JACHMP010000001">
    <property type="protein sequence ID" value="MBB5819217.1"/>
    <property type="molecule type" value="Genomic_DNA"/>
</dbReference>
<protein>
    <submittedName>
        <fullName evidence="2">Uncharacterized protein</fullName>
    </submittedName>
</protein>
<sequence>MRTARTVATVIVVGLGLFSAFWCPLVAAFGGDLCRGSDVCGVVVTSLVVVGPLANLALIALAVNAIWVGTTARAVGYGISAVSLFLWIAVALEFVVPILR</sequence>
<gene>
    <name evidence="2" type="ORF">F4562_002279</name>
</gene>
<accession>A0A7W9IEI2</accession>
<dbReference type="Proteomes" id="UP000540685">
    <property type="component" value="Unassembled WGS sequence"/>
</dbReference>
<keyword evidence="1" id="KW-0472">Membrane</keyword>
<dbReference type="RefSeq" id="WP_184538906.1">
    <property type="nucleotide sequence ID" value="NZ_JACHMP010000001.1"/>
</dbReference>
<comment type="caution">
    <text evidence="2">The sequence shown here is derived from an EMBL/GenBank/DDBJ whole genome shotgun (WGS) entry which is preliminary data.</text>
</comment>
<evidence type="ECO:0000313" key="2">
    <source>
        <dbReference type="EMBL" id="MBB5819217.1"/>
    </source>
</evidence>
<name>A0A7W9IEI2_9ACTN</name>
<keyword evidence="3" id="KW-1185">Reference proteome</keyword>
<evidence type="ECO:0000256" key="1">
    <source>
        <dbReference type="SAM" id="Phobius"/>
    </source>
</evidence>
<feature type="transmembrane region" description="Helical" evidence="1">
    <location>
        <begin position="6"/>
        <end position="30"/>
    </location>
</feature>
<evidence type="ECO:0000313" key="3">
    <source>
        <dbReference type="Proteomes" id="UP000540685"/>
    </source>
</evidence>
<dbReference type="AlphaFoldDB" id="A0A7W9IEI2"/>
<organism evidence="2 3">
    <name type="scientific">Streptosporangium becharense</name>
    <dbReference type="NCBI Taxonomy" id="1816182"/>
    <lineage>
        <taxon>Bacteria</taxon>
        <taxon>Bacillati</taxon>
        <taxon>Actinomycetota</taxon>
        <taxon>Actinomycetes</taxon>
        <taxon>Streptosporangiales</taxon>
        <taxon>Streptosporangiaceae</taxon>
        <taxon>Streptosporangium</taxon>
    </lineage>
</organism>
<feature type="transmembrane region" description="Helical" evidence="1">
    <location>
        <begin position="42"/>
        <end position="68"/>
    </location>
</feature>
<proteinExistence type="predicted"/>
<feature type="transmembrane region" description="Helical" evidence="1">
    <location>
        <begin position="74"/>
        <end position="99"/>
    </location>
</feature>
<reference evidence="2 3" key="1">
    <citation type="submission" date="2020-08" db="EMBL/GenBank/DDBJ databases">
        <title>Sequencing the genomes of 1000 actinobacteria strains.</title>
        <authorList>
            <person name="Klenk H.-P."/>
        </authorList>
    </citation>
    <scope>NUCLEOTIDE SEQUENCE [LARGE SCALE GENOMIC DNA]</scope>
    <source>
        <strain evidence="2 3">DSM 46887</strain>
    </source>
</reference>
<keyword evidence="1" id="KW-1133">Transmembrane helix</keyword>
<keyword evidence="1" id="KW-0812">Transmembrane</keyword>